<dbReference type="GO" id="GO:0016020">
    <property type="term" value="C:membrane"/>
    <property type="evidence" value="ECO:0007669"/>
    <property type="project" value="UniProtKB-SubCell"/>
</dbReference>
<comment type="catalytic activity">
    <reaction evidence="12">
        <text>Cd(2+)(in) + ATP + H2O = Cd(2+)(out) + ADP + phosphate + H(+)</text>
        <dbReference type="Rhea" id="RHEA:12132"/>
        <dbReference type="ChEBI" id="CHEBI:15377"/>
        <dbReference type="ChEBI" id="CHEBI:15378"/>
        <dbReference type="ChEBI" id="CHEBI:30616"/>
        <dbReference type="ChEBI" id="CHEBI:43474"/>
        <dbReference type="ChEBI" id="CHEBI:48775"/>
        <dbReference type="ChEBI" id="CHEBI:456216"/>
        <dbReference type="EC" id="7.2.2.21"/>
    </reaction>
</comment>
<dbReference type="InterPro" id="IPR036412">
    <property type="entry name" value="HAD-like_sf"/>
</dbReference>
<evidence type="ECO:0000256" key="11">
    <source>
        <dbReference type="ARBA" id="ARBA00047308"/>
    </source>
</evidence>
<evidence type="ECO:0000256" key="8">
    <source>
        <dbReference type="ARBA" id="ARBA00022967"/>
    </source>
</evidence>
<dbReference type="PRINTS" id="PR00943">
    <property type="entry name" value="CUATPASE"/>
</dbReference>
<evidence type="ECO:0000256" key="6">
    <source>
        <dbReference type="ARBA" id="ARBA00022741"/>
    </source>
</evidence>
<feature type="transmembrane region" description="Helical" evidence="13">
    <location>
        <begin position="717"/>
        <end position="736"/>
    </location>
</feature>
<dbReference type="PANTHER" id="PTHR48085:SF5">
    <property type="entry name" value="CADMIUM_ZINC-TRANSPORTING ATPASE HMA4-RELATED"/>
    <property type="match status" value="1"/>
</dbReference>
<dbReference type="PRINTS" id="PR00119">
    <property type="entry name" value="CATATPASE"/>
</dbReference>
<dbReference type="FunFam" id="3.40.1110.10:FF:000043">
    <property type="entry name" value="Putative cadmium/zinc-transporting ATPase 3"/>
    <property type="match status" value="1"/>
</dbReference>
<keyword evidence="6 13" id="KW-0547">Nucleotide-binding</keyword>
<dbReference type="Gene3D" id="2.70.150.10">
    <property type="entry name" value="Calcium-transporting ATPase, cytoplasmic transduction domain A"/>
    <property type="match status" value="1"/>
</dbReference>
<feature type="compositionally biased region" description="Basic and acidic residues" evidence="14">
    <location>
        <begin position="865"/>
        <end position="877"/>
    </location>
</feature>
<dbReference type="InterPro" id="IPR023298">
    <property type="entry name" value="ATPase_P-typ_TM_dom_sf"/>
</dbReference>
<dbReference type="NCBIfam" id="TIGR01525">
    <property type="entry name" value="ATPase-IB_hvy"/>
    <property type="match status" value="1"/>
</dbReference>
<evidence type="ECO:0000256" key="9">
    <source>
        <dbReference type="ARBA" id="ARBA00022989"/>
    </source>
</evidence>
<evidence type="ECO:0000256" key="2">
    <source>
        <dbReference type="ARBA" id="ARBA00006024"/>
    </source>
</evidence>
<dbReference type="CDD" id="cd02079">
    <property type="entry name" value="P-type_ATPase_HM"/>
    <property type="match status" value="1"/>
</dbReference>
<dbReference type="InterPro" id="IPR059000">
    <property type="entry name" value="ATPase_P-type_domA"/>
</dbReference>
<dbReference type="SUPFAM" id="SSF81665">
    <property type="entry name" value="Calcium ATPase, transmembrane domain M"/>
    <property type="match status" value="1"/>
</dbReference>
<dbReference type="FunFam" id="2.70.150.10:FF:000002">
    <property type="entry name" value="Copper-transporting ATPase 1, putative"/>
    <property type="match status" value="1"/>
</dbReference>
<keyword evidence="5 13" id="KW-0479">Metal-binding</keyword>
<dbReference type="GO" id="GO:0008551">
    <property type="term" value="F:P-type cadmium transporter activity"/>
    <property type="evidence" value="ECO:0007669"/>
    <property type="project" value="UniProtKB-EC"/>
</dbReference>
<keyword evidence="9 13" id="KW-1133">Transmembrane helix</keyword>
<gene>
    <name evidence="16" type="ORF">Cni_G00785</name>
</gene>
<organism evidence="16 17">
    <name type="scientific">Canna indica</name>
    <name type="common">Indian-shot</name>
    <dbReference type="NCBI Taxonomy" id="4628"/>
    <lineage>
        <taxon>Eukaryota</taxon>
        <taxon>Viridiplantae</taxon>
        <taxon>Streptophyta</taxon>
        <taxon>Embryophyta</taxon>
        <taxon>Tracheophyta</taxon>
        <taxon>Spermatophyta</taxon>
        <taxon>Magnoliopsida</taxon>
        <taxon>Liliopsida</taxon>
        <taxon>Zingiberales</taxon>
        <taxon>Cannaceae</taxon>
        <taxon>Canna</taxon>
    </lineage>
</organism>
<dbReference type="Gene3D" id="3.40.1110.10">
    <property type="entry name" value="Calcium-transporting ATPase, cytoplasmic domain N"/>
    <property type="match status" value="1"/>
</dbReference>
<evidence type="ECO:0000256" key="1">
    <source>
        <dbReference type="ARBA" id="ARBA00004141"/>
    </source>
</evidence>
<dbReference type="InterPro" id="IPR018303">
    <property type="entry name" value="ATPase_P-typ_P_site"/>
</dbReference>
<dbReference type="PANTHER" id="PTHR48085">
    <property type="entry name" value="CADMIUM/ZINC-TRANSPORTING ATPASE HMA2-RELATED"/>
    <property type="match status" value="1"/>
</dbReference>
<feature type="region of interest" description="Disordered" evidence="14">
    <location>
        <begin position="856"/>
        <end position="877"/>
    </location>
</feature>
<dbReference type="InterPro" id="IPR027256">
    <property type="entry name" value="P-typ_ATPase_IB"/>
</dbReference>
<evidence type="ECO:0000256" key="14">
    <source>
        <dbReference type="SAM" id="MobiDB-lite"/>
    </source>
</evidence>
<keyword evidence="3" id="KW-0104">Cadmium</keyword>
<dbReference type="Proteomes" id="UP001327560">
    <property type="component" value="Chromosome 1"/>
</dbReference>
<dbReference type="InterPro" id="IPR001757">
    <property type="entry name" value="P_typ_ATPase"/>
</dbReference>
<dbReference type="EMBL" id="CP136890">
    <property type="protein sequence ID" value="WOK92094.1"/>
    <property type="molecule type" value="Genomic_DNA"/>
</dbReference>
<feature type="transmembrane region" description="Helical" evidence="13">
    <location>
        <begin position="162"/>
        <end position="179"/>
    </location>
</feature>
<feature type="domain" description="HMA" evidence="15">
    <location>
        <begin position="79"/>
        <end position="145"/>
    </location>
</feature>
<sequence length="974" mass="106449">MVHCSCIQLGGIDSCHRLHTPVAWALVLKHCLLKPPPSLLFQFTQGRRSLLQLPGCEEILEMEEEKVSSLKRSKEVKYQKSYFDVLGLCCSSEVPSIENILRPLEGIHEVSVIVPSKTVIVVHDNLLISQLQIVKALNQARLEATIRAYGSDKIIKKWPSPNILICGLLLLVSMFKHFFHPLKWLAVAAIAFGLPPVVLRSIAAIRRYTLDINILMLIAVGGAVALEDYPEAGFILFLFTIAEWLESMASLKASAGMSSLMKMAPQKAIVAETGEIVDAQDVKINTILAVKAGELIPIDGVVVEGRSEVDEKSLTGESFPVSKQPQSLVWAGTLNIDGYISVRTTALAEQSAVARMARLVEEAQNRRSKTQTLIDSCAKYYTPAVVTIAVGVAVVPLLIRANHTKRWLRLALVLLVSACPCALVLSTPVATFCALLKAARIGLLIKGGDVLENLAGVKVVAFDKTGTLTKGEFTVMDFHSLSSNISLHALLFWVSSIESKSNHPMASALVDYAKSNSINPKPENVREFHIYPGEGVHGQIDGKDIYIGNKRIASRALCERVPDMEKMNGTNFGYIFLDMIPIGIFGLSDTCRSGATQALKELKSLGIKVAMLTGDSNEAATYAQNQLEDAIEVLRAELLPEDKVRIIGDLKNREGSTAMVGDGMNDAPSLAMADVGISMGLSGSAVAMETSHITLMSNDICKIPKAIRLARKTYYKIIQNIFFSVITKVAVLTFAFAGHPLLWAAVLADVGTCLLVILNSMMLLQSKRSKNKRCNSSHNTLMERHHNVKHYARDEDQSPRTHEELNSCKHAHSCHDHHKADEGKIHRNCINQDCQIESPINSSSCQESVTHKASASQEHSISITEKGHHGDGSVKEHTSKNAVCSDKHIREDCCKSHVTCESSKTCRGTDKKKNGLCCITNRDVCGKEQSCSSSIGIIERRMIGGCCSSYRKRCGRKDGCCASGIVQLPEIIIE</sequence>
<evidence type="ECO:0000313" key="16">
    <source>
        <dbReference type="EMBL" id="WOK92094.1"/>
    </source>
</evidence>
<dbReference type="InterPro" id="IPR044492">
    <property type="entry name" value="P_typ_ATPase_HD_dom"/>
</dbReference>
<dbReference type="Gene3D" id="3.40.50.1000">
    <property type="entry name" value="HAD superfamily/HAD-like"/>
    <property type="match status" value="1"/>
</dbReference>
<evidence type="ECO:0000256" key="10">
    <source>
        <dbReference type="ARBA" id="ARBA00023136"/>
    </source>
</evidence>
<keyword evidence="10 13" id="KW-0472">Membrane</keyword>
<dbReference type="CDD" id="cd00371">
    <property type="entry name" value="HMA"/>
    <property type="match status" value="1"/>
</dbReference>
<dbReference type="SUPFAM" id="SSF81653">
    <property type="entry name" value="Calcium ATPase, transduction domain A"/>
    <property type="match status" value="1"/>
</dbReference>
<feature type="transmembrane region" description="Helical" evidence="13">
    <location>
        <begin position="185"/>
        <end position="203"/>
    </location>
</feature>
<dbReference type="Gene3D" id="3.30.70.100">
    <property type="match status" value="1"/>
</dbReference>
<dbReference type="SFLD" id="SFLDF00027">
    <property type="entry name" value="p-type_atpase"/>
    <property type="match status" value="1"/>
</dbReference>
<dbReference type="NCBIfam" id="TIGR01512">
    <property type="entry name" value="ATPase-IB2_Cd"/>
    <property type="match status" value="1"/>
</dbReference>
<evidence type="ECO:0000259" key="15">
    <source>
        <dbReference type="PROSITE" id="PS50846"/>
    </source>
</evidence>
<comment type="subcellular location">
    <subcellularLocation>
        <location evidence="1">Membrane</location>
        <topology evidence="1">Multi-pass membrane protein</topology>
    </subcellularLocation>
</comment>
<dbReference type="SUPFAM" id="SSF56784">
    <property type="entry name" value="HAD-like"/>
    <property type="match status" value="1"/>
</dbReference>
<dbReference type="Pfam" id="PF00122">
    <property type="entry name" value="E1-E2_ATPase"/>
    <property type="match status" value="1"/>
</dbReference>
<protein>
    <submittedName>
        <fullName evidence="16">Inactive cadmium/zinc-transporting ATPase HMA3 isoform X3</fullName>
    </submittedName>
</protein>
<dbReference type="GO" id="GO:0005524">
    <property type="term" value="F:ATP binding"/>
    <property type="evidence" value="ECO:0007669"/>
    <property type="project" value="UniProtKB-UniRule"/>
</dbReference>
<dbReference type="SFLD" id="SFLDS00003">
    <property type="entry name" value="Haloacid_Dehalogenase"/>
    <property type="match status" value="1"/>
</dbReference>
<dbReference type="AlphaFoldDB" id="A0AAQ3Q049"/>
<feature type="transmembrane region" description="Helical" evidence="13">
    <location>
        <begin position="742"/>
        <end position="764"/>
    </location>
</feature>
<keyword evidence="7 13" id="KW-0067">ATP-binding</keyword>
<dbReference type="InterPro" id="IPR051014">
    <property type="entry name" value="Cation_Transport_ATPase_IB"/>
</dbReference>
<dbReference type="NCBIfam" id="TIGR01494">
    <property type="entry name" value="ATPase_P-type"/>
    <property type="match status" value="1"/>
</dbReference>
<dbReference type="SFLD" id="SFLDG00002">
    <property type="entry name" value="C1.7:_P-type_atpase_like"/>
    <property type="match status" value="1"/>
</dbReference>
<evidence type="ECO:0000256" key="5">
    <source>
        <dbReference type="ARBA" id="ARBA00022723"/>
    </source>
</evidence>
<proteinExistence type="inferred from homology"/>
<name>A0AAQ3Q049_9LILI</name>
<evidence type="ECO:0000256" key="3">
    <source>
        <dbReference type="ARBA" id="ARBA00022539"/>
    </source>
</evidence>
<dbReference type="GO" id="GO:0046872">
    <property type="term" value="F:metal ion binding"/>
    <property type="evidence" value="ECO:0007669"/>
    <property type="project" value="UniProtKB-KW"/>
</dbReference>
<evidence type="ECO:0000256" key="7">
    <source>
        <dbReference type="ARBA" id="ARBA00022840"/>
    </source>
</evidence>
<reference evidence="16 17" key="1">
    <citation type="submission" date="2023-10" db="EMBL/GenBank/DDBJ databases">
        <title>Chromosome-scale genome assembly provides insights into flower coloration mechanisms of Canna indica.</title>
        <authorList>
            <person name="Li C."/>
        </authorList>
    </citation>
    <scope>NUCLEOTIDE SEQUENCE [LARGE SCALE GENOMIC DNA]</scope>
    <source>
        <tissue evidence="16">Flower</tissue>
    </source>
</reference>
<comment type="similarity">
    <text evidence="2 13">Belongs to the cation transport ATPase (P-type) (TC 3.A.3) family. Type IB subfamily.</text>
</comment>
<keyword evidence="17" id="KW-1185">Reference proteome</keyword>
<dbReference type="InterPro" id="IPR023299">
    <property type="entry name" value="ATPase_P-typ_cyto_dom_N"/>
</dbReference>
<dbReference type="PROSITE" id="PS50846">
    <property type="entry name" value="HMA_2"/>
    <property type="match status" value="1"/>
</dbReference>
<evidence type="ECO:0000256" key="4">
    <source>
        <dbReference type="ARBA" id="ARBA00022692"/>
    </source>
</evidence>
<evidence type="ECO:0000313" key="17">
    <source>
        <dbReference type="Proteomes" id="UP001327560"/>
    </source>
</evidence>
<dbReference type="FunFam" id="3.30.70.100:FF:000022">
    <property type="entry name" value="Putative cadmium/zinc-transporting ATPase 3"/>
    <property type="match status" value="1"/>
</dbReference>
<dbReference type="InterPro" id="IPR008250">
    <property type="entry name" value="ATPase_P-typ_transduc_dom_A_sf"/>
</dbReference>
<keyword evidence="8" id="KW-1278">Translocase</keyword>
<dbReference type="InterPro" id="IPR023214">
    <property type="entry name" value="HAD_sf"/>
</dbReference>
<dbReference type="GO" id="GO:0016887">
    <property type="term" value="F:ATP hydrolysis activity"/>
    <property type="evidence" value="ECO:0007669"/>
    <property type="project" value="InterPro"/>
</dbReference>
<evidence type="ECO:0000256" key="13">
    <source>
        <dbReference type="RuleBase" id="RU362081"/>
    </source>
</evidence>
<feature type="transmembrane region" description="Helical" evidence="13">
    <location>
        <begin position="411"/>
        <end position="436"/>
    </location>
</feature>
<dbReference type="GO" id="GO:0016463">
    <property type="term" value="F:P-type zinc transporter activity"/>
    <property type="evidence" value="ECO:0007669"/>
    <property type="project" value="UniProtKB-EC"/>
</dbReference>
<keyword evidence="4 13" id="KW-0812">Transmembrane</keyword>
<feature type="transmembrane region" description="Helical" evidence="13">
    <location>
        <begin position="380"/>
        <end position="399"/>
    </location>
</feature>
<dbReference type="SUPFAM" id="SSF55008">
    <property type="entry name" value="HMA, heavy metal-associated domain"/>
    <property type="match status" value="1"/>
</dbReference>
<dbReference type="InterPro" id="IPR036163">
    <property type="entry name" value="HMA_dom_sf"/>
</dbReference>
<dbReference type="InterPro" id="IPR006121">
    <property type="entry name" value="HMA_dom"/>
</dbReference>
<evidence type="ECO:0000256" key="12">
    <source>
        <dbReference type="ARBA" id="ARBA00049338"/>
    </source>
</evidence>
<accession>A0AAQ3Q049</accession>
<dbReference type="PROSITE" id="PS00154">
    <property type="entry name" value="ATPASE_E1_E2"/>
    <property type="match status" value="1"/>
</dbReference>
<comment type="catalytic activity">
    <reaction evidence="11">
        <text>Zn(2+)(in) + ATP + H2O = Zn(2+)(out) + ADP + phosphate + H(+)</text>
        <dbReference type="Rhea" id="RHEA:20621"/>
        <dbReference type="ChEBI" id="CHEBI:15377"/>
        <dbReference type="ChEBI" id="CHEBI:15378"/>
        <dbReference type="ChEBI" id="CHEBI:29105"/>
        <dbReference type="ChEBI" id="CHEBI:30616"/>
        <dbReference type="ChEBI" id="CHEBI:43474"/>
        <dbReference type="ChEBI" id="CHEBI:456216"/>
        <dbReference type="EC" id="7.2.2.12"/>
    </reaction>
</comment>
<dbReference type="Pfam" id="PF00702">
    <property type="entry name" value="Hydrolase"/>
    <property type="match status" value="1"/>
</dbReference>